<dbReference type="Pfam" id="PF22803">
    <property type="entry name" value="GBD_Y3"/>
    <property type="match status" value="1"/>
</dbReference>
<feature type="chain" id="PRO_5034244753" description="Glycan binding protein Y3-like domain-containing protein" evidence="1">
    <location>
        <begin position="23"/>
        <end position="130"/>
    </location>
</feature>
<accession>A0A8H6YF58</accession>
<evidence type="ECO:0000259" key="2">
    <source>
        <dbReference type="Pfam" id="PF22803"/>
    </source>
</evidence>
<sequence length="130" mass="13236">MITFRGLLSTVVLSVLITPSLGQSVNLSCATGLSGDCSDLITGFCQSIQGVTIGQLNTVSQCFNRVNGTKCDLTAWNQNTAVTPPEAACETALRTVSALCPSGGKASVAGTTFQFFIDPNAGGCGIPNGS</sequence>
<evidence type="ECO:0000313" key="3">
    <source>
        <dbReference type="EMBL" id="KAF7358583.1"/>
    </source>
</evidence>
<evidence type="ECO:0000313" key="4">
    <source>
        <dbReference type="Proteomes" id="UP000623467"/>
    </source>
</evidence>
<evidence type="ECO:0000256" key="1">
    <source>
        <dbReference type="SAM" id="SignalP"/>
    </source>
</evidence>
<keyword evidence="4" id="KW-1185">Reference proteome</keyword>
<dbReference type="InterPro" id="IPR054443">
    <property type="entry name" value="Y3-like_dom"/>
</dbReference>
<reference evidence="3" key="1">
    <citation type="submission" date="2020-05" db="EMBL/GenBank/DDBJ databases">
        <title>Mycena genomes resolve the evolution of fungal bioluminescence.</title>
        <authorList>
            <person name="Tsai I.J."/>
        </authorList>
    </citation>
    <scope>NUCLEOTIDE SEQUENCE</scope>
    <source>
        <strain evidence="3">160909Yilan</strain>
    </source>
</reference>
<name>A0A8H6YF58_9AGAR</name>
<feature type="signal peptide" evidence="1">
    <location>
        <begin position="1"/>
        <end position="22"/>
    </location>
</feature>
<protein>
    <recommendedName>
        <fullName evidence="2">Glycan binding protein Y3-like domain-containing protein</fullName>
    </recommendedName>
</protein>
<dbReference type="AlphaFoldDB" id="A0A8H6YF58"/>
<gene>
    <name evidence="3" type="ORF">MSAN_01196600</name>
</gene>
<dbReference type="EMBL" id="JACAZH010000009">
    <property type="protein sequence ID" value="KAF7358583.1"/>
    <property type="molecule type" value="Genomic_DNA"/>
</dbReference>
<keyword evidence="1" id="KW-0732">Signal</keyword>
<organism evidence="3 4">
    <name type="scientific">Mycena sanguinolenta</name>
    <dbReference type="NCBI Taxonomy" id="230812"/>
    <lineage>
        <taxon>Eukaryota</taxon>
        <taxon>Fungi</taxon>
        <taxon>Dikarya</taxon>
        <taxon>Basidiomycota</taxon>
        <taxon>Agaricomycotina</taxon>
        <taxon>Agaricomycetes</taxon>
        <taxon>Agaricomycetidae</taxon>
        <taxon>Agaricales</taxon>
        <taxon>Marasmiineae</taxon>
        <taxon>Mycenaceae</taxon>
        <taxon>Mycena</taxon>
    </lineage>
</organism>
<feature type="domain" description="Glycan binding protein Y3-like" evidence="2">
    <location>
        <begin position="36"/>
        <end position="124"/>
    </location>
</feature>
<proteinExistence type="predicted"/>
<comment type="caution">
    <text evidence="3">The sequence shown here is derived from an EMBL/GenBank/DDBJ whole genome shotgun (WGS) entry which is preliminary data.</text>
</comment>
<dbReference type="Proteomes" id="UP000623467">
    <property type="component" value="Unassembled WGS sequence"/>
</dbReference>
<dbReference type="OrthoDB" id="2925523at2759"/>